<dbReference type="Proteomes" id="UP001626550">
    <property type="component" value="Unassembled WGS sequence"/>
</dbReference>
<name>A0ABD2PTI1_9PLAT</name>
<protein>
    <submittedName>
        <fullName evidence="1">Nephrosis 1, congenital, Finnish type (Nephrin)</fullName>
    </submittedName>
</protein>
<reference evidence="1 2" key="1">
    <citation type="submission" date="2024-11" db="EMBL/GenBank/DDBJ databases">
        <title>Adaptive evolution of stress response genes in parasites aligns with host niche diversity.</title>
        <authorList>
            <person name="Hahn C."/>
            <person name="Resl P."/>
        </authorList>
    </citation>
    <scope>NUCLEOTIDE SEQUENCE [LARGE SCALE GENOMIC DNA]</scope>
    <source>
        <strain evidence="1">EGGRZ-B1_66</strain>
        <tissue evidence="1">Body</tissue>
    </source>
</reference>
<gene>
    <name evidence="1" type="primary">NPHS1_3</name>
    <name evidence="1" type="ORF">Ciccas_012377</name>
</gene>
<organism evidence="1 2">
    <name type="scientific">Cichlidogyrus casuarinus</name>
    <dbReference type="NCBI Taxonomy" id="1844966"/>
    <lineage>
        <taxon>Eukaryota</taxon>
        <taxon>Metazoa</taxon>
        <taxon>Spiralia</taxon>
        <taxon>Lophotrochozoa</taxon>
        <taxon>Platyhelminthes</taxon>
        <taxon>Monogenea</taxon>
        <taxon>Monopisthocotylea</taxon>
        <taxon>Dactylogyridea</taxon>
        <taxon>Ancyrocephalidae</taxon>
        <taxon>Cichlidogyrus</taxon>
    </lineage>
</organism>
<keyword evidence="2" id="KW-1185">Reference proteome</keyword>
<dbReference type="AlphaFoldDB" id="A0ABD2PTI1"/>
<proteinExistence type="predicted"/>
<dbReference type="Gene3D" id="2.60.40.10">
    <property type="entry name" value="Immunoglobulins"/>
    <property type="match status" value="1"/>
</dbReference>
<evidence type="ECO:0000313" key="1">
    <source>
        <dbReference type="EMBL" id="KAL3309081.1"/>
    </source>
</evidence>
<dbReference type="SUPFAM" id="SSF48726">
    <property type="entry name" value="Immunoglobulin"/>
    <property type="match status" value="1"/>
</dbReference>
<evidence type="ECO:0000313" key="2">
    <source>
        <dbReference type="Proteomes" id="UP001626550"/>
    </source>
</evidence>
<dbReference type="InterPro" id="IPR036116">
    <property type="entry name" value="FN3_sf"/>
</dbReference>
<dbReference type="EMBL" id="JBJKFK010004319">
    <property type="protein sequence ID" value="KAL3309081.1"/>
    <property type="molecule type" value="Genomic_DNA"/>
</dbReference>
<dbReference type="InterPro" id="IPR013783">
    <property type="entry name" value="Ig-like_fold"/>
</dbReference>
<dbReference type="InterPro" id="IPR036179">
    <property type="entry name" value="Ig-like_dom_sf"/>
</dbReference>
<accession>A0ABD2PTI1</accession>
<dbReference type="SUPFAM" id="SSF49265">
    <property type="entry name" value="Fibronectin type III"/>
    <property type="match status" value="1"/>
</dbReference>
<comment type="caution">
    <text evidence="1">The sequence shown here is derived from an EMBL/GenBank/DDBJ whole genome shotgun (WGS) entry which is preliminary data.</text>
</comment>
<sequence>MKKNEKAGGELGENIKLEVYVYTEPTPGLAWAKLDEPNKGNVIQIEPEQHMDLFKTIERKRSDKYVATLQHIEPGLYVARLDIHRLERNDFGTYQIHVSNPKGMARQSIPIIGTSKPDVPTKLQLIYTTERSAKIAWTQGFDGGYKQTFQVRWKSEGGTAKYEDVSSSDESGEIIYEIHSRLTAETQKWVIYLHFCGKGQRPCFILFLSSPFNSLLAKVMNADSSLATNCTKFIPSPIKSLQGLTIH</sequence>